<evidence type="ECO:0000313" key="4">
    <source>
        <dbReference type="Proteomes" id="UP000523545"/>
    </source>
</evidence>
<feature type="chain" id="PRO_5031116634" evidence="2">
    <location>
        <begin position="33"/>
        <end position="185"/>
    </location>
</feature>
<protein>
    <submittedName>
        <fullName evidence="3">Uncharacterized protein</fullName>
    </submittedName>
</protein>
<comment type="caution">
    <text evidence="3">The sequence shown here is derived from an EMBL/GenBank/DDBJ whole genome shotgun (WGS) entry which is preliminary data.</text>
</comment>
<accession>A0A7Y9X171</accession>
<sequence length="185" mass="19011">MFRTMSKKHLLAGVAAAGVLGVGIAAPTMAFAADGSTPTPSASSSEQPQQQDRQGDKRGERQGEFAEKLATELGVPTDKVTAALEKLREQHKPADRPERPSAEDRQAALKERLDQAVKDGKLTQEQADAITKAVEAGVFPGPGGKGGPGDKGGPGHKGGQGDKDGPDAAPEGSDQQDAPEATPGK</sequence>
<dbReference type="EMBL" id="JACCHK010000001">
    <property type="protein sequence ID" value="NYH42547.1"/>
    <property type="molecule type" value="Genomic_DNA"/>
</dbReference>
<name>A0A7Y9X171_9ACTN</name>
<feature type="signal peptide" evidence="2">
    <location>
        <begin position="1"/>
        <end position="32"/>
    </location>
</feature>
<keyword evidence="4" id="KW-1185">Reference proteome</keyword>
<dbReference type="AlphaFoldDB" id="A0A7Y9X171"/>
<feature type="region of interest" description="Disordered" evidence="1">
    <location>
        <begin position="31"/>
        <end position="185"/>
    </location>
</feature>
<evidence type="ECO:0000256" key="1">
    <source>
        <dbReference type="SAM" id="MobiDB-lite"/>
    </source>
</evidence>
<feature type="compositionally biased region" description="Basic and acidic residues" evidence="1">
    <location>
        <begin position="53"/>
        <end position="70"/>
    </location>
</feature>
<evidence type="ECO:0000256" key="2">
    <source>
        <dbReference type="SAM" id="SignalP"/>
    </source>
</evidence>
<feature type="compositionally biased region" description="Gly residues" evidence="1">
    <location>
        <begin position="140"/>
        <end position="158"/>
    </location>
</feature>
<feature type="compositionally biased region" description="Low complexity" evidence="1">
    <location>
        <begin position="36"/>
        <end position="51"/>
    </location>
</feature>
<keyword evidence="2" id="KW-0732">Signal</keyword>
<proteinExistence type="predicted"/>
<evidence type="ECO:0000313" key="3">
    <source>
        <dbReference type="EMBL" id="NYH42547.1"/>
    </source>
</evidence>
<reference evidence="3 4" key="1">
    <citation type="submission" date="2020-07" db="EMBL/GenBank/DDBJ databases">
        <title>Sequencing the genomes of 1000 actinobacteria strains.</title>
        <authorList>
            <person name="Klenk H.-P."/>
        </authorList>
    </citation>
    <scope>NUCLEOTIDE SEQUENCE [LARGE SCALE GENOMIC DNA]</scope>
    <source>
        <strain evidence="3 4">DSM 45876</strain>
    </source>
</reference>
<organism evidence="3 4">
    <name type="scientific">Micromonospora jinlongensis</name>
    <dbReference type="NCBI Taxonomy" id="1287877"/>
    <lineage>
        <taxon>Bacteria</taxon>
        <taxon>Bacillati</taxon>
        <taxon>Actinomycetota</taxon>
        <taxon>Actinomycetes</taxon>
        <taxon>Micromonosporales</taxon>
        <taxon>Micromonosporaceae</taxon>
        <taxon>Micromonospora</taxon>
    </lineage>
</organism>
<gene>
    <name evidence="3" type="ORF">HNR22_002274</name>
</gene>
<dbReference type="Proteomes" id="UP000523545">
    <property type="component" value="Unassembled WGS sequence"/>
</dbReference>
<feature type="compositionally biased region" description="Basic and acidic residues" evidence="1">
    <location>
        <begin position="85"/>
        <end position="122"/>
    </location>
</feature>